<dbReference type="EMBL" id="JAPQKS010000002">
    <property type="protein sequence ID" value="KAJ5246608.1"/>
    <property type="molecule type" value="Genomic_DNA"/>
</dbReference>
<feature type="compositionally biased region" description="Polar residues" evidence="1">
    <location>
        <begin position="375"/>
        <end position="384"/>
    </location>
</feature>
<reference evidence="2" key="2">
    <citation type="journal article" date="2023" name="IMA Fungus">
        <title>Comparative genomic study of the Penicillium genus elucidates a diverse pangenome and 15 lateral gene transfer events.</title>
        <authorList>
            <person name="Petersen C."/>
            <person name="Sorensen T."/>
            <person name="Nielsen M.R."/>
            <person name="Sondergaard T.E."/>
            <person name="Sorensen J.L."/>
            <person name="Fitzpatrick D.A."/>
            <person name="Frisvad J.C."/>
            <person name="Nielsen K.L."/>
        </authorList>
    </citation>
    <scope>NUCLEOTIDE SEQUENCE</scope>
    <source>
        <strain evidence="2">IBT 19713</strain>
    </source>
</reference>
<dbReference type="RefSeq" id="XP_058334029.1">
    <property type="nucleotide sequence ID" value="XM_058470888.1"/>
</dbReference>
<evidence type="ECO:0000313" key="3">
    <source>
        <dbReference type="Proteomes" id="UP001150941"/>
    </source>
</evidence>
<keyword evidence="3" id="KW-1185">Reference proteome</keyword>
<name>A0A9W9TXH8_9EURO</name>
<reference evidence="2" key="1">
    <citation type="submission" date="2022-11" db="EMBL/GenBank/DDBJ databases">
        <authorList>
            <person name="Petersen C."/>
        </authorList>
    </citation>
    <scope>NUCLEOTIDE SEQUENCE</scope>
    <source>
        <strain evidence="2">IBT 19713</strain>
    </source>
</reference>
<organism evidence="2 3">
    <name type="scientific">Penicillium chermesinum</name>
    <dbReference type="NCBI Taxonomy" id="63820"/>
    <lineage>
        <taxon>Eukaryota</taxon>
        <taxon>Fungi</taxon>
        <taxon>Dikarya</taxon>
        <taxon>Ascomycota</taxon>
        <taxon>Pezizomycotina</taxon>
        <taxon>Eurotiomycetes</taxon>
        <taxon>Eurotiomycetidae</taxon>
        <taxon>Eurotiales</taxon>
        <taxon>Aspergillaceae</taxon>
        <taxon>Penicillium</taxon>
    </lineage>
</organism>
<protein>
    <submittedName>
        <fullName evidence="2">Uncharacterized protein</fullName>
    </submittedName>
</protein>
<sequence>MPSLLSIFRPPKNRTTSAPPGNCQACPQRRRGRPLSTDGPQTTVPSEEKKTLIHLHNTLPTLVTDDRTSQAPAASEENAAPQEEQSASNEFTVLTQTDVQASPDSLDVASTPPIGSPKTVHSQSHEGESRSRSRHSSRRLKKFMSRLHLGQSRAQSTVSESLTTAVPQISRVPQVLPFAQSPEPTTDPIKRDPPSGDHQPIEREALEQRNVSAQTVESQESNHTTETVNRRPSQRNPLSLNELPDDGFWSGILHYEGKVEHVFEGSDPFSDGKNIDSRHQGVASSSRYTGSEDQSTRGTRHSLTSQAISQAESTHLPSLKSSKSRNSAQAEPSMKSSRATSMASHASRGTEVKTDAEEDEHVRGRFSLYPRRSRTGQVRTSRSHVTLGESTRHPAPKLRRTKTLANLRLRQPPMTSLRGRTVETLARIGGHAYLMLPMDIAPAPLQLPACFVATIIHLRKATPHPAELFVEPGDIKAATRLYNHFARQVLLAEKDERKIAMTTRVVSMPAIESESNATAILSVGWVFNGLLAGLPGGILGSARLYHILSSIYLQNIPNPGLSRLIALAIMALTSETQCALICGVFALFTSLLQDAGDRQRQGEPSQRARDCGPVCGEHVDSRWTGAGIWTAVNRRAGSRTSHTTCSGTGGGRAAGDGADDYELATNLPDSSRVDRVQPRARKTGIKTSGMI</sequence>
<evidence type="ECO:0000313" key="2">
    <source>
        <dbReference type="EMBL" id="KAJ5246608.1"/>
    </source>
</evidence>
<accession>A0A9W9TXH8</accession>
<feature type="compositionally biased region" description="Polar residues" evidence="1">
    <location>
        <begin position="209"/>
        <end position="239"/>
    </location>
</feature>
<dbReference type="GeneID" id="83198191"/>
<evidence type="ECO:0000256" key="1">
    <source>
        <dbReference type="SAM" id="MobiDB-lite"/>
    </source>
</evidence>
<feature type="compositionally biased region" description="Basic and acidic residues" evidence="1">
    <location>
        <begin position="348"/>
        <end position="363"/>
    </location>
</feature>
<dbReference type="OrthoDB" id="9994905at2759"/>
<dbReference type="Proteomes" id="UP001150941">
    <property type="component" value="Unassembled WGS sequence"/>
</dbReference>
<dbReference type="AlphaFoldDB" id="A0A9W9TXH8"/>
<gene>
    <name evidence="2" type="ORF">N7468_001591</name>
</gene>
<feature type="region of interest" description="Disordered" evidence="1">
    <location>
        <begin position="173"/>
        <end position="242"/>
    </location>
</feature>
<comment type="caution">
    <text evidence="2">The sequence shown here is derived from an EMBL/GenBank/DDBJ whole genome shotgun (WGS) entry which is preliminary data.</text>
</comment>
<proteinExistence type="predicted"/>
<feature type="region of interest" description="Disordered" evidence="1">
    <location>
        <begin position="102"/>
        <end position="139"/>
    </location>
</feature>
<feature type="compositionally biased region" description="Basic and acidic residues" evidence="1">
    <location>
        <begin position="188"/>
        <end position="207"/>
    </location>
</feature>
<feature type="region of interest" description="Disordered" evidence="1">
    <location>
        <begin position="270"/>
        <end position="395"/>
    </location>
</feature>
<feature type="region of interest" description="Disordered" evidence="1">
    <location>
        <begin position="639"/>
        <end position="660"/>
    </location>
</feature>
<feature type="compositionally biased region" description="Polar residues" evidence="1">
    <location>
        <begin position="282"/>
        <end position="344"/>
    </location>
</feature>
<feature type="region of interest" description="Disordered" evidence="1">
    <location>
        <begin position="1"/>
        <end position="89"/>
    </location>
</feature>